<protein>
    <submittedName>
        <fullName evidence="2">Uncharacterized protein</fullName>
    </submittedName>
</protein>
<sequence length="114" mass="12476">MWLLLQLLLADIVWTQETTPEPQPGMAIAQRLVETLPRIPNVIHSQMEGKPEELREMITHMLGDGLISQLVVNPLGIAEGMGVPLSTLGINKTDVESKMLTGHANSTAINLFPL</sequence>
<organism evidence="2 3">
    <name type="scientific">Ancylostoma caninum</name>
    <name type="common">Dog hookworm</name>
    <dbReference type="NCBI Taxonomy" id="29170"/>
    <lineage>
        <taxon>Eukaryota</taxon>
        <taxon>Metazoa</taxon>
        <taxon>Ecdysozoa</taxon>
        <taxon>Nematoda</taxon>
        <taxon>Chromadorea</taxon>
        <taxon>Rhabditida</taxon>
        <taxon>Rhabditina</taxon>
        <taxon>Rhabditomorpha</taxon>
        <taxon>Strongyloidea</taxon>
        <taxon>Ancylostomatidae</taxon>
        <taxon>Ancylostomatinae</taxon>
        <taxon>Ancylostoma</taxon>
    </lineage>
</organism>
<comment type="caution">
    <text evidence="2">The sequence shown here is derived from an EMBL/GenBank/DDBJ whole genome shotgun (WGS) entry which is preliminary data.</text>
</comment>
<keyword evidence="3" id="KW-1185">Reference proteome</keyword>
<dbReference type="AlphaFoldDB" id="A0A368GEC6"/>
<feature type="signal peptide" evidence="1">
    <location>
        <begin position="1"/>
        <end position="15"/>
    </location>
</feature>
<dbReference type="OrthoDB" id="5811183at2759"/>
<gene>
    <name evidence="2" type="ORF">ANCCAN_12657</name>
</gene>
<feature type="chain" id="PRO_5017066497" evidence="1">
    <location>
        <begin position="16"/>
        <end position="114"/>
    </location>
</feature>
<evidence type="ECO:0000313" key="2">
    <source>
        <dbReference type="EMBL" id="RCN41390.1"/>
    </source>
</evidence>
<dbReference type="EMBL" id="JOJR01000238">
    <property type="protein sequence ID" value="RCN41390.1"/>
    <property type="molecule type" value="Genomic_DNA"/>
</dbReference>
<accession>A0A368GEC6</accession>
<reference evidence="2 3" key="1">
    <citation type="submission" date="2014-10" db="EMBL/GenBank/DDBJ databases">
        <title>Draft genome of the hookworm Ancylostoma caninum.</title>
        <authorList>
            <person name="Mitreva M."/>
        </authorList>
    </citation>
    <scope>NUCLEOTIDE SEQUENCE [LARGE SCALE GENOMIC DNA]</scope>
    <source>
        <strain evidence="2 3">Baltimore</strain>
    </source>
</reference>
<name>A0A368GEC6_ANCCA</name>
<evidence type="ECO:0000256" key="1">
    <source>
        <dbReference type="SAM" id="SignalP"/>
    </source>
</evidence>
<keyword evidence="1" id="KW-0732">Signal</keyword>
<evidence type="ECO:0000313" key="3">
    <source>
        <dbReference type="Proteomes" id="UP000252519"/>
    </source>
</evidence>
<proteinExistence type="predicted"/>
<dbReference type="Proteomes" id="UP000252519">
    <property type="component" value="Unassembled WGS sequence"/>
</dbReference>